<feature type="transmembrane region" description="Helical" evidence="5">
    <location>
        <begin position="164"/>
        <end position="187"/>
    </location>
</feature>
<feature type="transmembrane region" description="Helical" evidence="5">
    <location>
        <begin position="360"/>
        <end position="381"/>
    </location>
</feature>
<dbReference type="InterPro" id="IPR047200">
    <property type="entry name" value="MFS_YcaD-like"/>
</dbReference>
<evidence type="ECO:0000256" key="5">
    <source>
        <dbReference type="SAM" id="Phobius"/>
    </source>
</evidence>
<dbReference type="Pfam" id="PF07690">
    <property type="entry name" value="MFS_1"/>
    <property type="match status" value="1"/>
</dbReference>
<protein>
    <submittedName>
        <fullName evidence="6">Putative MFS-type transporter YcaD</fullName>
    </submittedName>
</protein>
<organism evidence="6 7">
    <name type="scientific">Boseongicola aestuarii</name>
    <dbReference type="NCBI Taxonomy" id="1470561"/>
    <lineage>
        <taxon>Bacteria</taxon>
        <taxon>Pseudomonadati</taxon>
        <taxon>Pseudomonadota</taxon>
        <taxon>Alphaproteobacteria</taxon>
        <taxon>Rhodobacterales</taxon>
        <taxon>Paracoccaceae</taxon>
        <taxon>Boseongicola</taxon>
    </lineage>
</organism>
<feature type="transmembrane region" description="Helical" evidence="5">
    <location>
        <begin position="137"/>
        <end position="158"/>
    </location>
</feature>
<dbReference type="CDD" id="cd17477">
    <property type="entry name" value="MFS_YcaD_like"/>
    <property type="match status" value="1"/>
</dbReference>
<feature type="region of interest" description="Disordered" evidence="4">
    <location>
        <begin position="411"/>
        <end position="439"/>
    </location>
</feature>
<evidence type="ECO:0000256" key="4">
    <source>
        <dbReference type="SAM" id="MobiDB-lite"/>
    </source>
</evidence>
<dbReference type="InterPro" id="IPR011701">
    <property type="entry name" value="MFS"/>
</dbReference>
<feature type="transmembrane region" description="Helical" evidence="5">
    <location>
        <begin position="241"/>
        <end position="259"/>
    </location>
</feature>
<feature type="transmembrane region" description="Helical" evidence="5">
    <location>
        <begin position="104"/>
        <end position="125"/>
    </location>
</feature>
<gene>
    <name evidence="6" type="primary">ycaD_1</name>
    <name evidence="6" type="ORF">BOA8489_00006</name>
</gene>
<evidence type="ECO:0000313" key="6">
    <source>
        <dbReference type="EMBL" id="SMX21919.1"/>
    </source>
</evidence>
<proteinExistence type="predicted"/>
<feature type="transmembrane region" description="Helical" evidence="5">
    <location>
        <begin position="297"/>
        <end position="319"/>
    </location>
</feature>
<name>A0A238IU67_9RHOB</name>
<dbReference type="AlphaFoldDB" id="A0A238IU67"/>
<evidence type="ECO:0000256" key="3">
    <source>
        <dbReference type="ARBA" id="ARBA00023136"/>
    </source>
</evidence>
<evidence type="ECO:0000256" key="2">
    <source>
        <dbReference type="ARBA" id="ARBA00022989"/>
    </source>
</evidence>
<evidence type="ECO:0000256" key="1">
    <source>
        <dbReference type="ARBA" id="ARBA00022692"/>
    </source>
</evidence>
<dbReference type="SUPFAM" id="SSF103473">
    <property type="entry name" value="MFS general substrate transporter"/>
    <property type="match status" value="1"/>
</dbReference>
<dbReference type="Proteomes" id="UP000201838">
    <property type="component" value="Unassembled WGS sequence"/>
</dbReference>
<feature type="transmembrane region" description="Helical" evidence="5">
    <location>
        <begin position="208"/>
        <end position="229"/>
    </location>
</feature>
<feature type="transmembrane region" description="Helical" evidence="5">
    <location>
        <begin position="331"/>
        <end position="354"/>
    </location>
</feature>
<evidence type="ECO:0000313" key="7">
    <source>
        <dbReference type="Proteomes" id="UP000201838"/>
    </source>
</evidence>
<keyword evidence="7" id="KW-1185">Reference proteome</keyword>
<keyword evidence="3 5" id="KW-0472">Membrane</keyword>
<keyword evidence="1 5" id="KW-0812">Transmembrane</keyword>
<dbReference type="PANTHER" id="PTHR23521">
    <property type="entry name" value="TRANSPORTER MFS SUPERFAMILY"/>
    <property type="match status" value="1"/>
</dbReference>
<feature type="transmembrane region" description="Helical" evidence="5">
    <location>
        <begin position="48"/>
        <end position="65"/>
    </location>
</feature>
<sequence length="439" mass="45441">MGLAGTLFKSILSLGALLLGSAFLLFAGGVNALILPIRGEAEGFTATSLGLLGTGWAIGYVAGCLRTPAMVARVGHIRAFGAMCAIAAIAVLISLVLITPAVWIPVRALSGFCFAGAAMIVESWLNERTEASSRGRVFGIYTMVNLAATTAGQMVLTLGDTNGYFFFVLAAMVYCLALLPTAISATTTPRPLTKVSLDLRALWRNSPIAFFAVLMVGVSNASFGTLAAVFGARIGLSLGDIALFASIPILAGAAMQIPVGIASDRLDRRKVLIGITCFALAADALFLLVGVTSPSMVLGLAALFGATVYAMYPVIVAHANDHAEPGTYIQVSGGLLLVFGLGSIGGPTVAGFAMTSFGPASLFAVTGTAHICLLTFAIYRLRTAPSVKSEKKVMFKAKPLARFSTPETAALGADQAELDADQPSEALEGPPQSQKDPRE</sequence>
<dbReference type="PANTHER" id="PTHR23521:SF3">
    <property type="entry name" value="MFS TRANSPORTER"/>
    <property type="match status" value="1"/>
</dbReference>
<keyword evidence="2 5" id="KW-1133">Transmembrane helix</keyword>
<accession>A0A238IU67</accession>
<dbReference type="GO" id="GO:0005886">
    <property type="term" value="C:plasma membrane"/>
    <property type="evidence" value="ECO:0007669"/>
    <property type="project" value="TreeGrafter"/>
</dbReference>
<feature type="transmembrane region" description="Helical" evidence="5">
    <location>
        <begin position="271"/>
        <end position="291"/>
    </location>
</feature>
<reference evidence="6 7" key="1">
    <citation type="submission" date="2017-05" db="EMBL/GenBank/DDBJ databases">
        <authorList>
            <person name="Song R."/>
            <person name="Chenine A.L."/>
            <person name="Ruprecht R.M."/>
        </authorList>
    </citation>
    <scope>NUCLEOTIDE SEQUENCE [LARGE SCALE GENOMIC DNA]</scope>
    <source>
        <strain evidence="6 7">CECT 8489</strain>
    </source>
</reference>
<feature type="transmembrane region" description="Helical" evidence="5">
    <location>
        <begin position="77"/>
        <end position="98"/>
    </location>
</feature>
<dbReference type="EMBL" id="FXXQ01000001">
    <property type="protein sequence ID" value="SMX21919.1"/>
    <property type="molecule type" value="Genomic_DNA"/>
</dbReference>
<dbReference type="Gene3D" id="1.20.1250.20">
    <property type="entry name" value="MFS general substrate transporter like domains"/>
    <property type="match status" value="2"/>
</dbReference>
<dbReference type="GO" id="GO:0022857">
    <property type="term" value="F:transmembrane transporter activity"/>
    <property type="evidence" value="ECO:0007669"/>
    <property type="project" value="InterPro"/>
</dbReference>
<dbReference type="InterPro" id="IPR036259">
    <property type="entry name" value="MFS_trans_sf"/>
</dbReference>